<evidence type="ECO:0000256" key="16">
    <source>
        <dbReference type="ARBA" id="ARBA00023201"/>
    </source>
</evidence>
<dbReference type="PANTHER" id="PTHR10846">
    <property type="entry name" value="SODIUM/POTASSIUM/CALCIUM EXCHANGER"/>
    <property type="match status" value="1"/>
</dbReference>
<feature type="transmembrane region" description="Helical" evidence="17">
    <location>
        <begin position="477"/>
        <end position="499"/>
    </location>
</feature>
<comment type="subcellular location">
    <subcellularLocation>
        <location evidence="1">Membrane</location>
        <topology evidence="1">Multi-pass membrane protein</topology>
    </subcellularLocation>
</comment>
<evidence type="ECO:0000256" key="1">
    <source>
        <dbReference type="ARBA" id="ARBA00004141"/>
    </source>
</evidence>
<dbReference type="AlphaFoldDB" id="A0A1L8DK38"/>
<dbReference type="InterPro" id="IPR044880">
    <property type="entry name" value="NCX_ion-bd_dom_sf"/>
</dbReference>
<dbReference type="GO" id="GO:0008273">
    <property type="term" value="F:calcium, potassium:sodium antiporter activity"/>
    <property type="evidence" value="ECO:0007669"/>
    <property type="project" value="TreeGrafter"/>
</dbReference>
<evidence type="ECO:0000256" key="3">
    <source>
        <dbReference type="ARBA" id="ARBA00022448"/>
    </source>
</evidence>
<keyword evidence="3" id="KW-0813">Transport</keyword>
<keyword evidence="8 18" id="KW-0732">Signal</keyword>
<comment type="similarity">
    <text evidence="2">Belongs to the Ca(2+):cation antiporter (CaCA) (TC 2.A.19) family. SLC24A subfamily.</text>
</comment>
<dbReference type="NCBIfam" id="TIGR00367">
    <property type="entry name" value="calcium/sodium antiporter"/>
    <property type="match status" value="1"/>
</dbReference>
<protein>
    <submittedName>
        <fullName evidence="20">Putative k+-dependent ca2+/na+ exchanger nckx1</fullName>
    </submittedName>
</protein>
<dbReference type="GO" id="GO:0015293">
    <property type="term" value="F:symporter activity"/>
    <property type="evidence" value="ECO:0007669"/>
    <property type="project" value="UniProtKB-KW"/>
</dbReference>
<feature type="transmembrane region" description="Helical" evidence="17">
    <location>
        <begin position="374"/>
        <end position="399"/>
    </location>
</feature>
<dbReference type="Gene3D" id="1.20.1420.30">
    <property type="entry name" value="NCX, central ion-binding region"/>
    <property type="match status" value="2"/>
</dbReference>
<keyword evidence="7 17" id="KW-0812">Transmembrane</keyword>
<evidence type="ECO:0000256" key="7">
    <source>
        <dbReference type="ARBA" id="ARBA00022692"/>
    </source>
</evidence>
<evidence type="ECO:0000256" key="5">
    <source>
        <dbReference type="ARBA" id="ARBA00022538"/>
    </source>
</evidence>
<keyword evidence="13" id="KW-0915">Sodium</keyword>
<keyword evidence="6" id="KW-0109">Calcium transport</keyword>
<feature type="domain" description="Sodium/calcium exchanger membrane region" evidence="19">
    <location>
        <begin position="371"/>
        <end position="523"/>
    </location>
</feature>
<feature type="transmembrane region" description="Helical" evidence="17">
    <location>
        <begin position="150"/>
        <end position="174"/>
    </location>
</feature>
<dbReference type="GO" id="GO:0005886">
    <property type="term" value="C:plasma membrane"/>
    <property type="evidence" value="ECO:0007669"/>
    <property type="project" value="TreeGrafter"/>
</dbReference>
<proteinExistence type="inferred from homology"/>
<dbReference type="Pfam" id="PF01699">
    <property type="entry name" value="Na_Ca_ex"/>
    <property type="match status" value="2"/>
</dbReference>
<dbReference type="GO" id="GO:0006874">
    <property type="term" value="P:intracellular calcium ion homeostasis"/>
    <property type="evidence" value="ECO:0007669"/>
    <property type="project" value="TreeGrafter"/>
</dbReference>
<feature type="transmembrane region" description="Helical" evidence="17">
    <location>
        <begin position="239"/>
        <end position="257"/>
    </location>
</feature>
<evidence type="ECO:0000256" key="18">
    <source>
        <dbReference type="SAM" id="SignalP"/>
    </source>
</evidence>
<dbReference type="PANTHER" id="PTHR10846:SF2">
    <property type="entry name" value="RE48874P"/>
    <property type="match status" value="1"/>
</dbReference>
<organism evidence="20">
    <name type="scientific">Nyssomyia neivai</name>
    <dbReference type="NCBI Taxonomy" id="330878"/>
    <lineage>
        <taxon>Eukaryota</taxon>
        <taxon>Metazoa</taxon>
        <taxon>Ecdysozoa</taxon>
        <taxon>Arthropoda</taxon>
        <taxon>Hexapoda</taxon>
        <taxon>Insecta</taxon>
        <taxon>Pterygota</taxon>
        <taxon>Neoptera</taxon>
        <taxon>Endopterygota</taxon>
        <taxon>Diptera</taxon>
        <taxon>Nematocera</taxon>
        <taxon>Psychodoidea</taxon>
        <taxon>Psychodidae</taxon>
        <taxon>Nyssomyia</taxon>
    </lineage>
</organism>
<dbReference type="EMBL" id="GFDF01007347">
    <property type="protein sequence ID" value="JAV06737.1"/>
    <property type="molecule type" value="Transcribed_RNA"/>
</dbReference>
<feature type="transmembrane region" description="Helical" evidence="17">
    <location>
        <begin position="405"/>
        <end position="427"/>
    </location>
</feature>
<feature type="domain" description="Sodium/calcium exchanger membrane region" evidence="19">
    <location>
        <begin position="116"/>
        <end position="257"/>
    </location>
</feature>
<evidence type="ECO:0000256" key="11">
    <source>
        <dbReference type="ARBA" id="ARBA00022958"/>
    </source>
</evidence>
<keyword evidence="5" id="KW-0633">Potassium transport</keyword>
<keyword evidence="14" id="KW-0406">Ion transport</keyword>
<feature type="chain" id="PRO_5012024393" evidence="18">
    <location>
        <begin position="22"/>
        <end position="537"/>
    </location>
</feature>
<sequence>MGLGVICVITSIILCFTAVSAEGSTDTQLSHKIHTTPLSHPILRYFYDPHLTLEQRLSIERDTWHWYPWKRIQWRQGVNGTTEEIECESPSSIDEFPDDLFTQSQRQQGGILFHFLATVYFFTFLAIVVDDYFLPSVECICVHLKISKDVAAATFMATATTMPEFFTNCLSTFLTKSDMGLGTIIGSMLFNTLGVAALASVAAKKPVQVDWWPLVRDSILYSCNIGLLTMIVWDGEIQWGESMVLFLFYFVYFAILFQDKRISKYVKIIIEDKLNWCTGRASHDLEQIRDASIPSKQQIVHDDVKTKEVVSMEVPSKIRDTEIDDTECCSKLWKIPRGSTFQTLWWFYVWPINFILSCCLPDPRKHKKLFPITFLMCIIVIGGNSYMIYFMITIIGHTFAIPESVMGLTFLAAGGCLPEAISCIITIRSGEGGMGVSNALGANSLAILLSLGLPWFIRNTAERHLGHPASINIHSYGIEITIISLLLAVGVLLVVISLGNYELKRSVGFTLFIIYLFFITFAILVEMDIFFPSGNTC</sequence>
<feature type="transmembrane region" description="Helical" evidence="17">
    <location>
        <begin position="180"/>
        <end position="202"/>
    </location>
</feature>
<feature type="transmembrane region" description="Helical" evidence="17">
    <location>
        <begin position="506"/>
        <end position="525"/>
    </location>
</feature>
<evidence type="ECO:0000256" key="4">
    <source>
        <dbReference type="ARBA" id="ARBA00022449"/>
    </source>
</evidence>
<keyword evidence="15 17" id="KW-0472">Membrane</keyword>
<evidence type="ECO:0000259" key="19">
    <source>
        <dbReference type="Pfam" id="PF01699"/>
    </source>
</evidence>
<keyword evidence="12 17" id="KW-1133">Transmembrane helix</keyword>
<name>A0A1L8DK38_9DIPT</name>
<keyword evidence="11" id="KW-0630">Potassium</keyword>
<evidence type="ECO:0000256" key="9">
    <source>
        <dbReference type="ARBA" id="ARBA00022837"/>
    </source>
</evidence>
<keyword evidence="9" id="KW-0106">Calcium</keyword>
<dbReference type="InterPro" id="IPR004481">
    <property type="entry name" value="K/Na/Ca-exchanger"/>
</dbReference>
<dbReference type="GO" id="GO:0005262">
    <property type="term" value="F:calcium channel activity"/>
    <property type="evidence" value="ECO:0007669"/>
    <property type="project" value="TreeGrafter"/>
</dbReference>
<evidence type="ECO:0000256" key="14">
    <source>
        <dbReference type="ARBA" id="ARBA00023065"/>
    </source>
</evidence>
<keyword evidence="10" id="KW-0769">Symport</keyword>
<evidence type="ECO:0000256" key="17">
    <source>
        <dbReference type="SAM" id="Phobius"/>
    </source>
</evidence>
<accession>A0A1L8DK38</accession>
<keyword evidence="16" id="KW-0739">Sodium transport</keyword>
<feature type="transmembrane region" description="Helical" evidence="17">
    <location>
        <begin position="439"/>
        <end position="457"/>
    </location>
</feature>
<feature type="signal peptide" evidence="18">
    <location>
        <begin position="1"/>
        <end position="21"/>
    </location>
</feature>
<evidence type="ECO:0000313" key="20">
    <source>
        <dbReference type="EMBL" id="JAV06737.1"/>
    </source>
</evidence>
<evidence type="ECO:0000256" key="6">
    <source>
        <dbReference type="ARBA" id="ARBA00022568"/>
    </source>
</evidence>
<evidence type="ECO:0000256" key="8">
    <source>
        <dbReference type="ARBA" id="ARBA00022729"/>
    </source>
</evidence>
<evidence type="ECO:0000256" key="2">
    <source>
        <dbReference type="ARBA" id="ARBA00005364"/>
    </source>
</evidence>
<keyword evidence="4" id="KW-0050">Antiport</keyword>
<evidence type="ECO:0000256" key="10">
    <source>
        <dbReference type="ARBA" id="ARBA00022847"/>
    </source>
</evidence>
<dbReference type="InterPro" id="IPR004837">
    <property type="entry name" value="NaCa_Exmemb"/>
</dbReference>
<dbReference type="FunFam" id="1.20.1420.30:FF:000009">
    <property type="entry name" value="sodium/potassium/calcium exchanger 5 isoform X2"/>
    <property type="match status" value="1"/>
</dbReference>
<feature type="transmembrane region" description="Helical" evidence="17">
    <location>
        <begin position="111"/>
        <end position="129"/>
    </location>
</feature>
<evidence type="ECO:0000256" key="15">
    <source>
        <dbReference type="ARBA" id="ARBA00023136"/>
    </source>
</evidence>
<reference evidence="20" key="1">
    <citation type="submission" date="2016-12" db="EMBL/GenBank/DDBJ databases">
        <title>An insight into the sialome and mialome of the sand fly, Nyssomyia neivai.</title>
        <authorList>
            <person name="Sebastian V."/>
            <person name="Goulart T.M."/>
            <person name="Oliveira W."/>
            <person name="Calvo E."/>
            <person name="Oliveira L.F."/>
            <person name="Pinto M.C."/>
            <person name="Rosselino A.M."/>
            <person name="Ribeiro J.M."/>
        </authorList>
    </citation>
    <scope>NUCLEOTIDE SEQUENCE</scope>
</reference>
<evidence type="ECO:0000256" key="12">
    <source>
        <dbReference type="ARBA" id="ARBA00022989"/>
    </source>
</evidence>
<evidence type="ECO:0000256" key="13">
    <source>
        <dbReference type="ARBA" id="ARBA00023053"/>
    </source>
</evidence>